<comment type="similarity">
    <text evidence="2">Belongs to the Mediator complex subunit 18 family.</text>
</comment>
<evidence type="ECO:0000256" key="6">
    <source>
        <dbReference type="SAM" id="MobiDB-lite"/>
    </source>
</evidence>
<comment type="caution">
    <text evidence="7">The sequence shown here is derived from an EMBL/GenBank/DDBJ whole genome shotgun (WGS) entry which is preliminary data.</text>
</comment>
<dbReference type="GO" id="GO:0006357">
    <property type="term" value="P:regulation of transcription by RNA polymerase II"/>
    <property type="evidence" value="ECO:0007669"/>
    <property type="project" value="InterPro"/>
</dbReference>
<proteinExistence type="inferred from homology"/>
<dbReference type="Gene3D" id="2.40.320.10">
    <property type="entry name" value="Hypothetical Protein Pfu-838710-001"/>
    <property type="match status" value="1"/>
</dbReference>
<evidence type="ECO:0000256" key="5">
    <source>
        <dbReference type="ARBA" id="ARBA00023242"/>
    </source>
</evidence>
<keyword evidence="8" id="KW-1185">Reference proteome</keyword>
<dbReference type="PANTHER" id="PTHR13321:SF2">
    <property type="entry name" value="MEDIATOR OF RNA POLYMERASE II TRANSCRIPTION SUBUNIT 18"/>
    <property type="match status" value="1"/>
</dbReference>
<evidence type="ECO:0000256" key="4">
    <source>
        <dbReference type="ARBA" id="ARBA00023163"/>
    </source>
</evidence>
<evidence type="ECO:0000256" key="2">
    <source>
        <dbReference type="ARBA" id="ARBA00009814"/>
    </source>
</evidence>
<comment type="subcellular location">
    <subcellularLocation>
        <location evidence="1">Nucleus</location>
    </subcellularLocation>
</comment>
<dbReference type="InterPro" id="IPR019095">
    <property type="entry name" value="Mediator_Med18"/>
</dbReference>
<dbReference type="PANTHER" id="PTHR13321">
    <property type="entry name" value="MEDIATOR OF RNA POLYMERASE II TRANSCRIPTION, SUBUNIT 18"/>
    <property type="match status" value="1"/>
</dbReference>
<dbReference type="GO" id="GO:0006369">
    <property type="term" value="P:termination of RNA polymerase II transcription"/>
    <property type="evidence" value="ECO:0007669"/>
    <property type="project" value="TreeGrafter"/>
</dbReference>
<dbReference type="GO" id="GO:0003712">
    <property type="term" value="F:transcription coregulator activity"/>
    <property type="evidence" value="ECO:0007669"/>
    <property type="project" value="InterPro"/>
</dbReference>
<sequence length="258" mass="26126">MECRACSTIEAAGLPALQDLLTGLAGAPGIPMNHHIIALRPPTASSAPTAGLSGVGIALRLLHEMPSSGSSDGLGHPPAGKSGAAGTAGEGRTPADASTAGGAAADGQLGDQAGSPDRQPGDQGSAQGRWSVVQEGVVIRGKAALNLAASVRQVSRVACQGAQPRAFWHALGFTTAHELMRKGHAFTLLLGEHTIQVQVVSILRVPKEGDVDRPTELVPGSFLVEATAPAPEGDHVPATMAIGKLAALMSQHLELQPS</sequence>
<name>A0AAW1T6R4_9CHLO</name>
<feature type="region of interest" description="Disordered" evidence="6">
    <location>
        <begin position="67"/>
        <end position="128"/>
    </location>
</feature>
<protein>
    <recommendedName>
        <fullName evidence="9">Mediator of RNA polymerase II transcription subunit 18</fullName>
    </recommendedName>
</protein>
<dbReference type="EMBL" id="JALJOV010000345">
    <property type="protein sequence ID" value="KAK9864504.1"/>
    <property type="molecule type" value="Genomic_DNA"/>
</dbReference>
<evidence type="ECO:0000256" key="3">
    <source>
        <dbReference type="ARBA" id="ARBA00023015"/>
    </source>
</evidence>
<keyword evidence="5" id="KW-0539">Nucleus</keyword>
<evidence type="ECO:0000313" key="7">
    <source>
        <dbReference type="EMBL" id="KAK9864504.1"/>
    </source>
</evidence>
<evidence type="ECO:0008006" key="9">
    <source>
        <dbReference type="Google" id="ProtNLM"/>
    </source>
</evidence>
<keyword evidence="4" id="KW-0804">Transcription</keyword>
<accession>A0AAW1T6R4</accession>
<dbReference type="GO" id="GO:0070847">
    <property type="term" value="C:core mediator complex"/>
    <property type="evidence" value="ECO:0007669"/>
    <property type="project" value="TreeGrafter"/>
</dbReference>
<keyword evidence="3" id="KW-0805">Transcription regulation</keyword>
<gene>
    <name evidence="7" type="ORF">WJX84_005436</name>
</gene>
<organism evidence="7 8">
    <name type="scientific">Apatococcus fuscideae</name>
    <dbReference type="NCBI Taxonomy" id="2026836"/>
    <lineage>
        <taxon>Eukaryota</taxon>
        <taxon>Viridiplantae</taxon>
        <taxon>Chlorophyta</taxon>
        <taxon>core chlorophytes</taxon>
        <taxon>Trebouxiophyceae</taxon>
        <taxon>Chlorellales</taxon>
        <taxon>Chlorellaceae</taxon>
        <taxon>Apatococcus</taxon>
    </lineage>
</organism>
<evidence type="ECO:0000256" key="1">
    <source>
        <dbReference type="ARBA" id="ARBA00004123"/>
    </source>
</evidence>
<evidence type="ECO:0000313" key="8">
    <source>
        <dbReference type="Proteomes" id="UP001485043"/>
    </source>
</evidence>
<dbReference type="GO" id="GO:0016592">
    <property type="term" value="C:mediator complex"/>
    <property type="evidence" value="ECO:0007669"/>
    <property type="project" value="InterPro"/>
</dbReference>
<dbReference type="Proteomes" id="UP001485043">
    <property type="component" value="Unassembled WGS sequence"/>
</dbReference>
<dbReference type="AlphaFoldDB" id="A0AAW1T6R4"/>
<reference evidence="7 8" key="1">
    <citation type="journal article" date="2024" name="Nat. Commun.">
        <title>Phylogenomics reveals the evolutionary origins of lichenization in chlorophyte algae.</title>
        <authorList>
            <person name="Puginier C."/>
            <person name="Libourel C."/>
            <person name="Otte J."/>
            <person name="Skaloud P."/>
            <person name="Haon M."/>
            <person name="Grisel S."/>
            <person name="Petersen M."/>
            <person name="Berrin J.G."/>
            <person name="Delaux P.M."/>
            <person name="Dal Grande F."/>
            <person name="Keller J."/>
        </authorList>
    </citation>
    <scope>NUCLEOTIDE SEQUENCE [LARGE SCALE GENOMIC DNA]</scope>
    <source>
        <strain evidence="7 8">SAG 2523</strain>
    </source>
</reference>
<feature type="compositionally biased region" description="Low complexity" evidence="6">
    <location>
        <begin position="95"/>
        <end position="114"/>
    </location>
</feature>